<evidence type="ECO:0000313" key="12">
    <source>
        <dbReference type="EMBL" id="EQC30002.1"/>
    </source>
</evidence>
<evidence type="ECO:0000256" key="6">
    <source>
        <dbReference type="ARBA" id="ARBA00025774"/>
    </source>
</evidence>
<evidence type="ECO:0000256" key="10">
    <source>
        <dbReference type="ARBA" id="ARBA00048848"/>
    </source>
</evidence>
<evidence type="ECO:0000313" key="13">
    <source>
        <dbReference type="Proteomes" id="UP000030762"/>
    </source>
</evidence>
<keyword evidence="5" id="KW-0012">Acyltransferase</keyword>
<dbReference type="OMA" id="IHFYKKM"/>
<dbReference type="OrthoDB" id="47374at2759"/>
<evidence type="ECO:0000256" key="7">
    <source>
        <dbReference type="ARBA" id="ARBA00026111"/>
    </source>
</evidence>
<dbReference type="InterPro" id="IPR016181">
    <property type="entry name" value="Acyl_CoA_acyltransferase"/>
</dbReference>
<dbReference type="CDD" id="cd04301">
    <property type="entry name" value="NAT_SF"/>
    <property type="match status" value="1"/>
</dbReference>
<evidence type="ECO:0000256" key="9">
    <source>
        <dbReference type="ARBA" id="ARBA00048017"/>
    </source>
</evidence>
<dbReference type="PANTHER" id="PTHR14744:SF15">
    <property type="entry name" value="N-ALPHA-ACETYLTRANSFERASE 60"/>
    <property type="match status" value="1"/>
</dbReference>
<dbReference type="GO" id="GO:0007059">
    <property type="term" value="P:chromosome segregation"/>
    <property type="evidence" value="ECO:0007669"/>
    <property type="project" value="UniProtKB-KW"/>
</dbReference>
<keyword evidence="13" id="KW-1185">Reference proteome</keyword>
<keyword evidence="2" id="KW-0808">Transferase</keyword>
<evidence type="ECO:0000256" key="3">
    <source>
        <dbReference type="ARBA" id="ARBA00022829"/>
    </source>
</evidence>
<dbReference type="InterPro" id="IPR045141">
    <property type="entry name" value="NAA60-like"/>
</dbReference>
<dbReference type="Proteomes" id="UP000030762">
    <property type="component" value="Unassembled WGS sequence"/>
</dbReference>
<evidence type="ECO:0000259" key="11">
    <source>
        <dbReference type="PROSITE" id="PS51186"/>
    </source>
</evidence>
<dbReference type="SUPFAM" id="SSF55729">
    <property type="entry name" value="Acyl-CoA N-acyltransferases (Nat)"/>
    <property type="match status" value="1"/>
</dbReference>
<evidence type="ECO:0000256" key="1">
    <source>
        <dbReference type="ARBA" id="ARBA00013184"/>
    </source>
</evidence>
<dbReference type="EC" id="2.3.1.259" evidence="7"/>
<dbReference type="VEuPathDB" id="FungiDB:SDRG_12282"/>
<keyword evidence="4" id="KW-0156">Chromatin regulator</keyword>
<dbReference type="EMBL" id="JH767179">
    <property type="protein sequence ID" value="EQC30002.1"/>
    <property type="molecule type" value="Genomic_DNA"/>
</dbReference>
<dbReference type="GO" id="GO:0004402">
    <property type="term" value="F:histone acetyltransferase activity"/>
    <property type="evidence" value="ECO:0007669"/>
    <property type="project" value="TreeGrafter"/>
</dbReference>
<comment type="catalytic activity">
    <reaction evidence="9">
        <text>L-lysyl-[protein] + acetyl-CoA = N(6)-acetyl-L-lysyl-[protein] + CoA + H(+)</text>
        <dbReference type="Rhea" id="RHEA:45948"/>
        <dbReference type="Rhea" id="RHEA-COMP:9752"/>
        <dbReference type="Rhea" id="RHEA-COMP:10731"/>
        <dbReference type="ChEBI" id="CHEBI:15378"/>
        <dbReference type="ChEBI" id="CHEBI:29969"/>
        <dbReference type="ChEBI" id="CHEBI:57287"/>
        <dbReference type="ChEBI" id="CHEBI:57288"/>
        <dbReference type="ChEBI" id="CHEBI:61930"/>
        <dbReference type="EC" id="2.3.1.48"/>
    </reaction>
</comment>
<name>T0RJI1_SAPDV</name>
<dbReference type="InParanoid" id="T0RJI1"/>
<evidence type="ECO:0000256" key="5">
    <source>
        <dbReference type="ARBA" id="ARBA00023315"/>
    </source>
</evidence>
<proteinExistence type="inferred from homology"/>
<dbReference type="RefSeq" id="XP_008616569.1">
    <property type="nucleotide sequence ID" value="XM_008618347.1"/>
</dbReference>
<accession>T0RJI1</accession>
<dbReference type="STRING" id="1156394.T0RJI1"/>
<dbReference type="Gene3D" id="3.40.630.30">
    <property type="match status" value="1"/>
</dbReference>
<keyword evidence="3" id="KW-0159">Chromosome partition</keyword>
<evidence type="ECO:0000256" key="2">
    <source>
        <dbReference type="ARBA" id="ARBA00022679"/>
    </source>
</evidence>
<comment type="catalytic activity">
    <reaction evidence="10">
        <text>N-terminal L-methionyl-[transmembrane protein] + acetyl-CoA = N-terminal N(alpha)-acetyl-L-methionyl-[transmembrane protein] + CoA + H(+)</text>
        <dbReference type="Rhea" id="RHEA:50604"/>
        <dbReference type="Rhea" id="RHEA-COMP:12745"/>
        <dbReference type="Rhea" id="RHEA-COMP:12746"/>
        <dbReference type="ChEBI" id="CHEBI:15378"/>
        <dbReference type="ChEBI" id="CHEBI:57287"/>
        <dbReference type="ChEBI" id="CHEBI:57288"/>
        <dbReference type="ChEBI" id="CHEBI:64731"/>
        <dbReference type="ChEBI" id="CHEBI:133414"/>
        <dbReference type="EC" id="2.3.1.259"/>
    </reaction>
</comment>
<dbReference type="EC" id="2.3.1.48" evidence="1"/>
<dbReference type="GeneID" id="19953009"/>
<organism evidence="12 13">
    <name type="scientific">Saprolegnia diclina (strain VS20)</name>
    <dbReference type="NCBI Taxonomy" id="1156394"/>
    <lineage>
        <taxon>Eukaryota</taxon>
        <taxon>Sar</taxon>
        <taxon>Stramenopiles</taxon>
        <taxon>Oomycota</taxon>
        <taxon>Saprolegniomycetes</taxon>
        <taxon>Saprolegniales</taxon>
        <taxon>Saprolegniaceae</taxon>
        <taxon>Saprolegnia</taxon>
    </lineage>
</organism>
<dbReference type="InterPro" id="IPR000182">
    <property type="entry name" value="GNAT_dom"/>
</dbReference>
<dbReference type="PANTHER" id="PTHR14744">
    <property type="entry name" value="N-ALPHA-ACETYLTRANSFERASE 60"/>
    <property type="match status" value="1"/>
</dbReference>
<dbReference type="Pfam" id="PF00583">
    <property type="entry name" value="Acetyltransf_1"/>
    <property type="match status" value="1"/>
</dbReference>
<protein>
    <recommendedName>
        <fullName evidence="8">N-alpha-acetyltransferase 60</fullName>
        <ecNumber evidence="7">2.3.1.259</ecNumber>
        <ecNumber evidence="1">2.3.1.48</ecNumber>
    </recommendedName>
</protein>
<dbReference type="PROSITE" id="PS51186">
    <property type="entry name" value="GNAT"/>
    <property type="match status" value="1"/>
</dbReference>
<evidence type="ECO:0000256" key="8">
    <source>
        <dbReference type="ARBA" id="ARBA00026144"/>
    </source>
</evidence>
<dbReference type="GO" id="GO:0000139">
    <property type="term" value="C:Golgi membrane"/>
    <property type="evidence" value="ECO:0007669"/>
    <property type="project" value="TreeGrafter"/>
</dbReference>
<reference evidence="12 13" key="1">
    <citation type="submission" date="2012-04" db="EMBL/GenBank/DDBJ databases">
        <title>The Genome Sequence of Saprolegnia declina VS20.</title>
        <authorList>
            <consortium name="The Broad Institute Genome Sequencing Platform"/>
            <person name="Russ C."/>
            <person name="Nusbaum C."/>
            <person name="Tyler B."/>
            <person name="van West P."/>
            <person name="Dieguez-Uribeondo J."/>
            <person name="de Bruijn I."/>
            <person name="Tripathy S."/>
            <person name="Jiang R."/>
            <person name="Young S.K."/>
            <person name="Zeng Q."/>
            <person name="Gargeya S."/>
            <person name="Fitzgerald M."/>
            <person name="Haas B."/>
            <person name="Abouelleil A."/>
            <person name="Alvarado L."/>
            <person name="Arachchi H.M."/>
            <person name="Berlin A."/>
            <person name="Chapman S.B."/>
            <person name="Goldberg J."/>
            <person name="Griggs A."/>
            <person name="Gujja S."/>
            <person name="Hansen M."/>
            <person name="Howarth C."/>
            <person name="Imamovic A."/>
            <person name="Larimer J."/>
            <person name="McCowen C."/>
            <person name="Montmayeur A."/>
            <person name="Murphy C."/>
            <person name="Neiman D."/>
            <person name="Pearson M."/>
            <person name="Priest M."/>
            <person name="Roberts A."/>
            <person name="Saif S."/>
            <person name="Shea T."/>
            <person name="Sisk P."/>
            <person name="Sykes S."/>
            <person name="Wortman J."/>
            <person name="Nusbaum C."/>
            <person name="Birren B."/>
        </authorList>
    </citation>
    <scope>NUCLEOTIDE SEQUENCE [LARGE SCALE GENOMIC DNA]</scope>
    <source>
        <strain evidence="12 13">VS20</strain>
    </source>
</reference>
<comment type="similarity">
    <text evidence="6">Belongs to the acetyltransferase family. NAA60 subfamily.</text>
</comment>
<evidence type="ECO:0000256" key="4">
    <source>
        <dbReference type="ARBA" id="ARBA00022853"/>
    </source>
</evidence>
<dbReference type="eggNOG" id="KOG3138">
    <property type="taxonomic scope" value="Eukaryota"/>
</dbReference>
<feature type="domain" description="N-acetyltransferase" evidence="11">
    <location>
        <begin position="8"/>
        <end position="176"/>
    </location>
</feature>
<sequence>MLSTPGSLVLRRLEPRDIPQLQALHEDWFPIRYNDSFYQNAGDGLWETGEPLFTQVAAEHDEVLVGAVTAQIQRVEEAEDKALLQSGEGNLMYILTLGARQDYRRRGIASVLLETCIREAASSPQCGALYLHVKADNYSAIRFYEKNGFQRLRFLQDYYMIHGHNHNAYLYIRYINGGSAPSKWIDVLTRPLTAIVSFFSRLFHTPGHDEKACSIV</sequence>
<dbReference type="GO" id="GO:0120518">
    <property type="term" value="F:protein N-terminal-methionine acetyltransferase activity"/>
    <property type="evidence" value="ECO:0007669"/>
    <property type="project" value="UniProtKB-EC"/>
</dbReference>
<dbReference type="AlphaFoldDB" id="T0RJI1"/>
<gene>
    <name evidence="12" type="ORF">SDRG_12282</name>
</gene>